<name>A0A0P6Y9P4_9CHLR</name>
<sequence>MMDLLIQQDPHCKILLLYLKMGRGKRKRDCRNILPVVLDSQRFICWFDTPFPKKCDMIVSSNSITRLTRDCQERTL</sequence>
<reference evidence="1 2" key="1">
    <citation type="submission" date="2015-07" db="EMBL/GenBank/DDBJ databases">
        <title>Genome sequence of Levilinea saccharolytica DSM 16555.</title>
        <authorList>
            <person name="Hemp J."/>
            <person name="Ward L.M."/>
            <person name="Pace L.A."/>
            <person name="Fischer W.W."/>
        </authorList>
    </citation>
    <scope>NUCLEOTIDE SEQUENCE [LARGE SCALE GENOMIC DNA]</scope>
    <source>
        <strain evidence="1 2">KIBI-1</strain>
    </source>
</reference>
<protein>
    <submittedName>
        <fullName evidence="1">Uncharacterized protein</fullName>
    </submittedName>
</protein>
<organism evidence="1 2">
    <name type="scientific">Levilinea saccharolytica</name>
    <dbReference type="NCBI Taxonomy" id="229921"/>
    <lineage>
        <taxon>Bacteria</taxon>
        <taxon>Bacillati</taxon>
        <taxon>Chloroflexota</taxon>
        <taxon>Anaerolineae</taxon>
        <taxon>Anaerolineales</taxon>
        <taxon>Anaerolineaceae</taxon>
        <taxon>Levilinea</taxon>
    </lineage>
</organism>
<evidence type="ECO:0000313" key="1">
    <source>
        <dbReference type="EMBL" id="KPL78512.1"/>
    </source>
</evidence>
<proteinExistence type="predicted"/>
<dbReference type="Proteomes" id="UP000050501">
    <property type="component" value="Unassembled WGS sequence"/>
</dbReference>
<keyword evidence="2" id="KW-1185">Reference proteome</keyword>
<accession>A0A0P6Y9P4</accession>
<gene>
    <name evidence="1" type="ORF">ADN01_15095</name>
</gene>
<evidence type="ECO:0000313" key="2">
    <source>
        <dbReference type="Proteomes" id="UP000050501"/>
    </source>
</evidence>
<dbReference type="STRING" id="229921.ADN01_15095"/>
<comment type="caution">
    <text evidence="1">The sequence shown here is derived from an EMBL/GenBank/DDBJ whole genome shotgun (WGS) entry which is preliminary data.</text>
</comment>
<dbReference type="EMBL" id="LGCM01000055">
    <property type="protein sequence ID" value="KPL78512.1"/>
    <property type="molecule type" value="Genomic_DNA"/>
</dbReference>
<dbReference type="AlphaFoldDB" id="A0A0P6Y9P4"/>